<accession>A0AAQ3CMS2</accession>
<reference evidence="2" key="2">
    <citation type="submission" date="2022-12" db="EMBL/GenBank/DDBJ databases">
        <title>B. miyamotoi WGS.</title>
        <authorList>
            <person name="Kuleshov K.V."/>
            <person name="Hoornstra D."/>
            <person name="Hovius J.W."/>
            <person name="Platonov A.E."/>
            <person name="Telford S.R. III."/>
        </authorList>
    </citation>
    <scope>NUCLEOTIDE SEQUENCE</scope>
    <source>
        <strain evidence="2">Yekat-76</strain>
        <plasmid evidence="2">pYekat-76-lp70</plasmid>
    </source>
</reference>
<dbReference type="EMBL" id="CP117139">
    <property type="protein sequence ID" value="WEG86044.1"/>
    <property type="molecule type" value="Genomic_DNA"/>
</dbReference>
<evidence type="ECO:0000313" key="1">
    <source>
        <dbReference type="EMBL" id="WDE71667.1"/>
    </source>
</evidence>
<evidence type="ECO:0000313" key="3">
    <source>
        <dbReference type="Proteomes" id="UP000230633"/>
    </source>
</evidence>
<sequence length="24" mass="2694">MQNLNSNFTGTHVTTHCTSRFIAI</sequence>
<proteinExistence type="predicted"/>
<evidence type="ECO:0000313" key="2">
    <source>
        <dbReference type="EMBL" id="WEG86044.1"/>
    </source>
</evidence>
<reference evidence="3" key="1">
    <citation type="submission" date="2017-10" db="EMBL/GenBank/DDBJ databases">
        <title>Whole genome sequencing of Borrelia miyamotoi strains isolated at the Russian territory.</title>
        <authorList>
            <person name="Kuleshov K.V."/>
            <person name="Platonov A.E."/>
            <person name="Goptar I.A."/>
            <person name="Shipulin G.A."/>
            <person name="Markelov M.L."/>
            <person name="Koetsveld J."/>
            <person name="Kolyasnikova N.M."/>
            <person name="Sarksyan D.S."/>
            <person name="Toporkova M.G."/>
            <person name="Hovius J.W."/>
        </authorList>
    </citation>
    <scope>NUCLEOTIDE SEQUENCE [LARGE SCALE GENOMIC DNA]</scope>
    <source>
        <strain evidence="3">Yekat-1</strain>
        <plasmid evidence="3">pYekat-1-lp70</plasmid>
    </source>
</reference>
<dbReference type="Proteomes" id="UP000291995">
    <property type="component" value="Plasmid pYekat-76-lp70"/>
</dbReference>
<keyword evidence="2" id="KW-0614">Plasmid</keyword>
<reference evidence="1" key="3">
    <citation type="submission" date="2022-12" db="EMBL/GenBank/DDBJ databases">
        <title>Whole genome sequencing of Borrelia miyamotoi strains isolated at the Russian territory.</title>
        <authorList>
            <person name="Kuleshov K.V."/>
            <person name="Platonov A.E."/>
            <person name="Goptar I.A."/>
            <person name="Shipulin G.A."/>
            <person name="Markelov M.L."/>
            <person name="Koetsveld J."/>
            <person name="Kolyasnikova N.M."/>
            <person name="Sarksyan D.S."/>
            <person name="Toporkova M.G."/>
            <person name="Hovius J.W."/>
        </authorList>
    </citation>
    <scope>NUCLEOTIDE SEQUENCE</scope>
    <source>
        <strain evidence="1">Yekat-1</strain>
        <plasmid evidence="1">pYekat-1-lp70</plasmid>
    </source>
</reference>
<keyword evidence="3" id="KW-1185">Reference proteome</keyword>
<gene>
    <name evidence="1" type="ORF">CNO13_06570</name>
    <name evidence="2" type="ORF">EZU67_007055</name>
</gene>
<dbReference type="AlphaFoldDB" id="A0AAQ3CMS2"/>
<name>A0AAQ3CMS2_9SPIR</name>
<protein>
    <submittedName>
        <fullName evidence="2">Uncharacterized protein</fullName>
    </submittedName>
</protein>
<evidence type="ECO:0000313" key="4">
    <source>
        <dbReference type="Proteomes" id="UP000291995"/>
    </source>
</evidence>
<geneLocation type="plasmid" evidence="2 4">
    <name>pYekat-76-lp70</name>
</geneLocation>
<organism evidence="2 4">
    <name type="scientific">Borrelia miyamotoi</name>
    <dbReference type="NCBI Taxonomy" id="47466"/>
    <lineage>
        <taxon>Bacteria</taxon>
        <taxon>Pseudomonadati</taxon>
        <taxon>Spirochaetota</taxon>
        <taxon>Spirochaetia</taxon>
        <taxon>Spirochaetales</taxon>
        <taxon>Borreliaceae</taxon>
        <taxon>Borrelia</taxon>
    </lineage>
</organism>
<geneLocation type="plasmid" evidence="1 3">
    <name>pYekat-1-lp70</name>
</geneLocation>
<dbReference type="EMBL" id="CP024335">
    <property type="protein sequence ID" value="WDE71667.1"/>
    <property type="molecule type" value="Genomic_DNA"/>
</dbReference>
<dbReference type="Proteomes" id="UP000230633">
    <property type="component" value="Plasmid pYekat-1-lp70"/>
</dbReference>